<evidence type="ECO:0000313" key="2">
    <source>
        <dbReference type="EMBL" id="BBK24957.1"/>
    </source>
</evidence>
<proteinExistence type="predicted"/>
<name>A0A8E4BQS4_9FIRM</name>
<dbReference type="RefSeq" id="WP_143332468.1">
    <property type="nucleotide sequence ID" value="NZ_AP019697.1"/>
</dbReference>
<dbReference type="AlphaFoldDB" id="A0A8E4BQS4"/>
<keyword evidence="3" id="KW-1185">Reference proteome</keyword>
<evidence type="ECO:0000259" key="1">
    <source>
        <dbReference type="Pfam" id="PF23343"/>
    </source>
</evidence>
<dbReference type="OrthoDB" id="9814853at2"/>
<dbReference type="InterPro" id="IPR056906">
    <property type="entry name" value="ORF2/G2P_dom"/>
</dbReference>
<accession>A0A8E4BQS4</accession>
<dbReference type="GeneID" id="92716106"/>
<evidence type="ECO:0000313" key="3">
    <source>
        <dbReference type="Proteomes" id="UP000320585"/>
    </source>
</evidence>
<dbReference type="EMBL" id="AP019697">
    <property type="protein sequence ID" value="BBK24957.1"/>
    <property type="molecule type" value="Genomic_DNA"/>
</dbReference>
<reference evidence="3" key="1">
    <citation type="submission" date="2019-05" db="EMBL/GenBank/DDBJ databases">
        <title>Complete genome sequencing of Dialister sp. strain 5BBH33.</title>
        <authorList>
            <person name="Sakamoto M."/>
            <person name="Murakami T."/>
            <person name="Mori H."/>
        </authorList>
    </citation>
    <scope>NUCLEOTIDE SEQUENCE [LARGE SCALE GENOMIC DNA]</scope>
    <source>
        <strain evidence="3">5BBH33</strain>
    </source>
</reference>
<organism evidence="2 3">
    <name type="scientific">Dialister hominis</name>
    <dbReference type="NCBI Taxonomy" id="2582419"/>
    <lineage>
        <taxon>Bacteria</taxon>
        <taxon>Bacillati</taxon>
        <taxon>Bacillota</taxon>
        <taxon>Negativicutes</taxon>
        <taxon>Veillonellales</taxon>
        <taxon>Veillonellaceae</taxon>
        <taxon>Dialister</taxon>
    </lineage>
</organism>
<dbReference type="Pfam" id="PF23343">
    <property type="entry name" value="REP_ORF2-G2P"/>
    <property type="match status" value="1"/>
</dbReference>
<feature type="domain" description="Replication-associated protein ORF2/G2P" evidence="1">
    <location>
        <begin position="77"/>
        <end position="185"/>
    </location>
</feature>
<sequence>MRKRSTNYKKGPAYVKKTMIAGPTITIDKYISGRIGTKDQHRVRIHPTEEKVMRWQNKRAERKVYGLLEENFNPDDLWCTFTYPAKTRKSAEEVRKDVDRFMRRVKRIYRKHEKEVKSIKTGSIGAKGGIHLHMVLNKDFDGAEAAIEKAWQDTVGTAACPFPRVNIRHLDRSHEWHQLAAYIVKNGVEGREKGEPIFKHRYSTSRNLRKPKEKVEIIYAGWWSENPKPIKGYEIIKDSQRDTFGKEGYPYQTYTMIRTNVRRNYPLRI</sequence>
<dbReference type="Proteomes" id="UP000320585">
    <property type="component" value="Chromosome"/>
</dbReference>
<dbReference type="KEGG" id="dho:Dia5BBH33_08920"/>
<gene>
    <name evidence="2" type="ORF">Dia5BBH33_08920</name>
</gene>
<protein>
    <recommendedName>
        <fullName evidence="1">Replication-associated protein ORF2/G2P domain-containing protein</fullName>
    </recommendedName>
</protein>